<dbReference type="PANTHER" id="PTHR43685:SF3">
    <property type="entry name" value="SLR2126 PROTEIN"/>
    <property type="match status" value="1"/>
</dbReference>
<evidence type="ECO:0000259" key="3">
    <source>
        <dbReference type="Pfam" id="PF02709"/>
    </source>
</evidence>
<reference evidence="5" key="1">
    <citation type="journal article" date="2019" name="Int. J. Syst. Evol. Microbiol.">
        <title>The Global Catalogue of Microorganisms (GCM) 10K type strain sequencing project: providing services to taxonomists for standard genome sequencing and annotation.</title>
        <authorList>
            <consortium name="The Broad Institute Genomics Platform"/>
            <consortium name="The Broad Institute Genome Sequencing Center for Infectious Disease"/>
            <person name="Wu L."/>
            <person name="Ma J."/>
        </authorList>
    </citation>
    <scope>NUCLEOTIDE SEQUENCE [LARGE SCALE GENOMIC DNA]</scope>
    <source>
        <strain evidence="5">CCUG 52468</strain>
    </source>
</reference>
<keyword evidence="1" id="KW-0808">Transferase</keyword>
<dbReference type="Pfam" id="PF00535">
    <property type="entry name" value="Glycos_transf_2"/>
    <property type="match status" value="1"/>
</dbReference>
<evidence type="ECO:0000313" key="4">
    <source>
        <dbReference type="EMBL" id="MFD1164587.1"/>
    </source>
</evidence>
<dbReference type="Proteomes" id="UP001597205">
    <property type="component" value="Unassembled WGS sequence"/>
</dbReference>
<comment type="caution">
    <text evidence="4">The sequence shown here is derived from an EMBL/GenBank/DDBJ whole genome shotgun (WGS) entry which is preliminary data.</text>
</comment>
<evidence type="ECO:0000259" key="2">
    <source>
        <dbReference type="Pfam" id="PF00535"/>
    </source>
</evidence>
<accession>A0ABW3RJ54</accession>
<dbReference type="InterPro" id="IPR029044">
    <property type="entry name" value="Nucleotide-diphossugar_trans"/>
</dbReference>
<organism evidence="4 5">
    <name type="scientific">Sphingobacterium daejeonense</name>
    <dbReference type="NCBI Taxonomy" id="371142"/>
    <lineage>
        <taxon>Bacteria</taxon>
        <taxon>Pseudomonadati</taxon>
        <taxon>Bacteroidota</taxon>
        <taxon>Sphingobacteriia</taxon>
        <taxon>Sphingobacteriales</taxon>
        <taxon>Sphingobacteriaceae</taxon>
        <taxon>Sphingobacterium</taxon>
    </lineage>
</organism>
<proteinExistence type="predicted"/>
<dbReference type="SUPFAM" id="SSF53448">
    <property type="entry name" value="Nucleotide-diphospho-sugar transferases"/>
    <property type="match status" value="1"/>
</dbReference>
<feature type="domain" description="Glycosyltransferase 2-like" evidence="2">
    <location>
        <begin position="8"/>
        <end position="137"/>
    </location>
</feature>
<feature type="domain" description="Galactosyltransferase C-terminal" evidence="3">
    <location>
        <begin position="165"/>
        <end position="233"/>
    </location>
</feature>
<dbReference type="RefSeq" id="WP_099372108.1">
    <property type="nucleotide sequence ID" value="NZ_JALXMZ010000001.1"/>
</dbReference>
<gene>
    <name evidence="4" type="ORF">ACFQ2C_03110</name>
</gene>
<dbReference type="InterPro" id="IPR001173">
    <property type="entry name" value="Glyco_trans_2-like"/>
</dbReference>
<dbReference type="PANTHER" id="PTHR43685">
    <property type="entry name" value="GLYCOSYLTRANSFERASE"/>
    <property type="match status" value="1"/>
</dbReference>
<dbReference type="Pfam" id="PF02709">
    <property type="entry name" value="Glyco_transf_7C"/>
    <property type="match status" value="1"/>
</dbReference>
<sequence length="270" mass="31690">MIANSITLILSTYNWPSALQVCLVSIKQQTILPTEVIIADDGSTYETKQLIDNFKKDFPVPIIHLWQEDIGFRKSRILNQAFARSNYDYIIQIDGDVFLNHHFIKDHIHASRPNYLLQGSRVMLGKEYSQKVLHEQKPHFNLFGKGNKRIENSVRLPLLSDYLLNRYKNKYPIYYARGANMSFWKKDIFDINGYNESYEGWGHEDSDLTLRMMNNGVKKSVIKFAAIVYHLYHAENIRPDLELKNKLIMEQTLKDQVIWTEKGLNQYLKD</sequence>
<protein>
    <submittedName>
        <fullName evidence="4">Glycosyltransferase family 2 protein</fullName>
    </submittedName>
</protein>
<dbReference type="CDD" id="cd06420">
    <property type="entry name" value="GT2_Chondriotin_Pol_N"/>
    <property type="match status" value="1"/>
</dbReference>
<keyword evidence="5" id="KW-1185">Reference proteome</keyword>
<dbReference type="Gene3D" id="3.90.550.10">
    <property type="entry name" value="Spore Coat Polysaccharide Biosynthesis Protein SpsA, Chain A"/>
    <property type="match status" value="1"/>
</dbReference>
<evidence type="ECO:0000313" key="5">
    <source>
        <dbReference type="Proteomes" id="UP001597205"/>
    </source>
</evidence>
<dbReference type="InterPro" id="IPR050834">
    <property type="entry name" value="Glycosyltransf_2"/>
</dbReference>
<evidence type="ECO:0000256" key="1">
    <source>
        <dbReference type="ARBA" id="ARBA00022679"/>
    </source>
</evidence>
<dbReference type="InterPro" id="IPR027791">
    <property type="entry name" value="Galactosyl_T_C"/>
</dbReference>
<dbReference type="EMBL" id="JBHTKY010000002">
    <property type="protein sequence ID" value="MFD1164587.1"/>
    <property type="molecule type" value="Genomic_DNA"/>
</dbReference>
<name>A0ABW3RJ54_9SPHI</name>